<organism evidence="3 4">
    <name type="scientific">Ascobolus immersus RN42</name>
    <dbReference type="NCBI Taxonomy" id="1160509"/>
    <lineage>
        <taxon>Eukaryota</taxon>
        <taxon>Fungi</taxon>
        <taxon>Dikarya</taxon>
        <taxon>Ascomycota</taxon>
        <taxon>Pezizomycotina</taxon>
        <taxon>Pezizomycetes</taxon>
        <taxon>Pezizales</taxon>
        <taxon>Ascobolaceae</taxon>
        <taxon>Ascobolus</taxon>
    </lineage>
</organism>
<feature type="region of interest" description="Disordered" evidence="1">
    <location>
        <begin position="327"/>
        <end position="371"/>
    </location>
</feature>
<evidence type="ECO:0000256" key="1">
    <source>
        <dbReference type="SAM" id="MobiDB-lite"/>
    </source>
</evidence>
<evidence type="ECO:0000313" key="4">
    <source>
        <dbReference type="Proteomes" id="UP000275078"/>
    </source>
</evidence>
<dbReference type="InterPro" id="IPR013087">
    <property type="entry name" value="Znf_C2H2_type"/>
</dbReference>
<sequence>MQQPQHPPPSPSTTAPATTSMDTASTPEPYGIPCGLEGCAQSFSSTNARKVHIRSVHQTAVSITLPNGEQRTIERSRQDQMFHCPFCAKFSQANAGNFGKHVRICRGGEAPAPPSEPAQSGHGWSSINGSTNPSQMDLDIATPAPTTHSPPPPQAGTLSIDDARSLITAALMASLMHLSRRSLYPASAGHPSFSSSSTSINTIPPHPTHTPSSSIDSQELVDASIDGIKSCDTLFQLRLDRLQGLANFVGGLRVPEGCTVQKKEAMGEIIATALRALVELSSTIKEAVREGAQPLGGSWDRVAGEIDNIVKRCGKLIKTVYSLGRKDGEEGGLPEGLIEDDEDEGVGKRGSLVLSGDEREGERGGKKMRTG</sequence>
<proteinExistence type="predicted"/>
<gene>
    <name evidence="3" type="ORF">BJ508DRAFT_310765</name>
</gene>
<feature type="compositionally biased region" description="Low complexity" evidence="1">
    <location>
        <begin position="190"/>
        <end position="216"/>
    </location>
</feature>
<evidence type="ECO:0000259" key="2">
    <source>
        <dbReference type="PROSITE" id="PS00028"/>
    </source>
</evidence>
<feature type="region of interest" description="Disordered" evidence="1">
    <location>
        <begin position="109"/>
        <end position="159"/>
    </location>
</feature>
<feature type="compositionally biased region" description="Basic and acidic residues" evidence="1">
    <location>
        <begin position="356"/>
        <end position="365"/>
    </location>
</feature>
<feature type="domain" description="C2H2-type" evidence="2">
    <location>
        <begin position="34"/>
        <end position="57"/>
    </location>
</feature>
<feature type="region of interest" description="Disordered" evidence="1">
    <location>
        <begin position="186"/>
        <end position="216"/>
    </location>
</feature>
<dbReference type="EMBL" id="ML119738">
    <property type="protein sequence ID" value="RPA76740.1"/>
    <property type="molecule type" value="Genomic_DNA"/>
</dbReference>
<keyword evidence="4" id="KW-1185">Reference proteome</keyword>
<accession>A0A3N4HXY7</accession>
<dbReference type="Proteomes" id="UP000275078">
    <property type="component" value="Unassembled WGS sequence"/>
</dbReference>
<name>A0A3N4HXY7_ASCIM</name>
<protein>
    <recommendedName>
        <fullName evidence="2">C2H2-type domain-containing protein</fullName>
    </recommendedName>
</protein>
<feature type="compositionally biased region" description="Polar residues" evidence="1">
    <location>
        <begin position="122"/>
        <end position="135"/>
    </location>
</feature>
<dbReference type="PROSITE" id="PS00028">
    <property type="entry name" value="ZINC_FINGER_C2H2_1"/>
    <property type="match status" value="1"/>
</dbReference>
<evidence type="ECO:0000313" key="3">
    <source>
        <dbReference type="EMBL" id="RPA76740.1"/>
    </source>
</evidence>
<feature type="compositionally biased region" description="Low complexity" evidence="1">
    <location>
        <begin position="12"/>
        <end position="27"/>
    </location>
</feature>
<feature type="region of interest" description="Disordered" evidence="1">
    <location>
        <begin position="1"/>
        <end position="29"/>
    </location>
</feature>
<feature type="compositionally biased region" description="Pro residues" evidence="1">
    <location>
        <begin position="1"/>
        <end position="11"/>
    </location>
</feature>
<reference evidence="3 4" key="1">
    <citation type="journal article" date="2018" name="Nat. Ecol. Evol.">
        <title>Pezizomycetes genomes reveal the molecular basis of ectomycorrhizal truffle lifestyle.</title>
        <authorList>
            <person name="Murat C."/>
            <person name="Payen T."/>
            <person name="Noel B."/>
            <person name="Kuo A."/>
            <person name="Morin E."/>
            <person name="Chen J."/>
            <person name="Kohler A."/>
            <person name="Krizsan K."/>
            <person name="Balestrini R."/>
            <person name="Da Silva C."/>
            <person name="Montanini B."/>
            <person name="Hainaut M."/>
            <person name="Levati E."/>
            <person name="Barry K.W."/>
            <person name="Belfiori B."/>
            <person name="Cichocki N."/>
            <person name="Clum A."/>
            <person name="Dockter R.B."/>
            <person name="Fauchery L."/>
            <person name="Guy J."/>
            <person name="Iotti M."/>
            <person name="Le Tacon F."/>
            <person name="Lindquist E.A."/>
            <person name="Lipzen A."/>
            <person name="Malagnac F."/>
            <person name="Mello A."/>
            <person name="Molinier V."/>
            <person name="Miyauchi S."/>
            <person name="Poulain J."/>
            <person name="Riccioni C."/>
            <person name="Rubini A."/>
            <person name="Sitrit Y."/>
            <person name="Splivallo R."/>
            <person name="Traeger S."/>
            <person name="Wang M."/>
            <person name="Zifcakova L."/>
            <person name="Wipf D."/>
            <person name="Zambonelli A."/>
            <person name="Paolocci F."/>
            <person name="Nowrousian M."/>
            <person name="Ottonello S."/>
            <person name="Baldrian P."/>
            <person name="Spatafora J.W."/>
            <person name="Henrissat B."/>
            <person name="Nagy L.G."/>
            <person name="Aury J.M."/>
            <person name="Wincker P."/>
            <person name="Grigoriev I.V."/>
            <person name="Bonfante P."/>
            <person name="Martin F.M."/>
        </authorList>
    </citation>
    <scope>NUCLEOTIDE SEQUENCE [LARGE SCALE GENOMIC DNA]</scope>
    <source>
        <strain evidence="3 4">RN42</strain>
    </source>
</reference>
<dbReference type="AlphaFoldDB" id="A0A3N4HXY7"/>